<dbReference type="OrthoDB" id="9779630at2"/>
<dbReference type="EMBL" id="MCHY01000009">
    <property type="protein sequence ID" value="RKD22915.1"/>
    <property type="molecule type" value="Genomic_DNA"/>
</dbReference>
<comment type="caution">
    <text evidence="2">The sequence shown here is derived from an EMBL/GenBank/DDBJ whole genome shotgun (WGS) entry which is preliminary data.</text>
</comment>
<dbReference type="Pfam" id="PF04012">
    <property type="entry name" value="PspA_IM30"/>
    <property type="match status" value="1"/>
</dbReference>
<dbReference type="AlphaFoldDB" id="A0A419SGQ0"/>
<dbReference type="Gene3D" id="1.10.287.1490">
    <property type="match status" value="1"/>
</dbReference>
<keyword evidence="3" id="KW-1185">Reference proteome</keyword>
<evidence type="ECO:0000313" key="3">
    <source>
        <dbReference type="Proteomes" id="UP000284219"/>
    </source>
</evidence>
<dbReference type="RefSeq" id="WP_120190405.1">
    <property type="nucleotide sequence ID" value="NZ_MCHY01000009.1"/>
</dbReference>
<dbReference type="PANTHER" id="PTHR31088:SF6">
    <property type="entry name" value="PHAGE SHOCK PROTEIN A"/>
    <property type="match status" value="1"/>
</dbReference>
<organism evidence="2 3">
    <name type="scientific">Ammoniphilus oxalaticus</name>
    <dbReference type="NCBI Taxonomy" id="66863"/>
    <lineage>
        <taxon>Bacteria</taxon>
        <taxon>Bacillati</taxon>
        <taxon>Bacillota</taxon>
        <taxon>Bacilli</taxon>
        <taxon>Bacillales</taxon>
        <taxon>Paenibacillaceae</taxon>
        <taxon>Aneurinibacillus group</taxon>
        <taxon>Ammoniphilus</taxon>
    </lineage>
</organism>
<evidence type="ECO:0000313" key="2">
    <source>
        <dbReference type="EMBL" id="RKD22915.1"/>
    </source>
</evidence>
<protein>
    <submittedName>
        <fullName evidence="2">Phage shock protein A</fullName>
    </submittedName>
</protein>
<dbReference type="PANTHER" id="PTHR31088">
    <property type="entry name" value="MEMBRANE-ASSOCIATED PROTEIN VIPP1, CHLOROPLASTIC"/>
    <property type="match status" value="1"/>
</dbReference>
<gene>
    <name evidence="2" type="ORF">BEP19_11810</name>
</gene>
<accession>A0A419SGQ0</accession>
<dbReference type="InterPro" id="IPR007157">
    <property type="entry name" value="PspA_VIPP1"/>
</dbReference>
<reference evidence="2 3" key="1">
    <citation type="submission" date="2016-08" db="EMBL/GenBank/DDBJ databases">
        <title>Novel Firmicute Genomes.</title>
        <authorList>
            <person name="Poppleton D.I."/>
            <person name="Gribaldo S."/>
        </authorList>
    </citation>
    <scope>NUCLEOTIDE SEQUENCE [LARGE SCALE GENOMIC DNA]</scope>
    <source>
        <strain evidence="2 3">RAOx-1</strain>
    </source>
</reference>
<name>A0A419SGQ0_9BACL</name>
<comment type="similarity">
    <text evidence="1">Belongs to the PspA/Vipp/IM30 family.</text>
</comment>
<dbReference type="Proteomes" id="UP000284219">
    <property type="component" value="Unassembled WGS sequence"/>
</dbReference>
<sequence length="224" mass="25042">MSIIARFKDIMSSNINALLDRAENPEKMIDQYLRNLNQDLGKVKAETASVMAGEQRSKRALNECRDDIDKMERYAIKALEADNEADARTFLERKGTLEGQLAELQSAYELAASNAGQMKQMHDKLVSDIGELESRRKMLKAKWKVAQTQERVNKLGAADSNRSLSAFGRMEDKINQALDEANAMAELNAGPKDEIADLTAKYDSPKSSVDQELAALKARMKKDE</sequence>
<evidence type="ECO:0000256" key="1">
    <source>
        <dbReference type="ARBA" id="ARBA00043985"/>
    </source>
</evidence>
<proteinExistence type="inferred from homology"/>